<sequence>MPYVSDVHGSHYAKSQPSTKALALLRAALSGPYPSDKTTNPPLNFNLEVVEAPPNPDQLRLIRSYRDPRSSVAAPTTMTFISGHPASAGKTENIRSEEDIVDLGKDHPNAIKWPIVVDWNGGYATVGDLNGVQALLEVLRQKRDGEIKDEVDQPKGWFS</sequence>
<proteinExistence type="predicted"/>
<evidence type="ECO:0000313" key="2">
    <source>
        <dbReference type="Proteomes" id="UP000308600"/>
    </source>
</evidence>
<organism evidence="1 2">
    <name type="scientific">Pluteus cervinus</name>
    <dbReference type="NCBI Taxonomy" id="181527"/>
    <lineage>
        <taxon>Eukaryota</taxon>
        <taxon>Fungi</taxon>
        <taxon>Dikarya</taxon>
        <taxon>Basidiomycota</taxon>
        <taxon>Agaricomycotina</taxon>
        <taxon>Agaricomycetes</taxon>
        <taxon>Agaricomycetidae</taxon>
        <taxon>Agaricales</taxon>
        <taxon>Pluteineae</taxon>
        <taxon>Pluteaceae</taxon>
        <taxon>Pluteus</taxon>
    </lineage>
</organism>
<dbReference type="Proteomes" id="UP000308600">
    <property type="component" value="Unassembled WGS sequence"/>
</dbReference>
<keyword evidence="2" id="KW-1185">Reference proteome</keyword>
<protein>
    <submittedName>
        <fullName evidence="1">Uncharacterized protein</fullName>
    </submittedName>
</protein>
<accession>A0ACD3AJN9</accession>
<reference evidence="1 2" key="1">
    <citation type="journal article" date="2019" name="Nat. Ecol. Evol.">
        <title>Megaphylogeny resolves global patterns of mushroom evolution.</title>
        <authorList>
            <person name="Varga T."/>
            <person name="Krizsan K."/>
            <person name="Foldi C."/>
            <person name="Dima B."/>
            <person name="Sanchez-Garcia M."/>
            <person name="Sanchez-Ramirez S."/>
            <person name="Szollosi G.J."/>
            <person name="Szarkandi J.G."/>
            <person name="Papp V."/>
            <person name="Albert L."/>
            <person name="Andreopoulos W."/>
            <person name="Angelini C."/>
            <person name="Antonin V."/>
            <person name="Barry K.W."/>
            <person name="Bougher N.L."/>
            <person name="Buchanan P."/>
            <person name="Buyck B."/>
            <person name="Bense V."/>
            <person name="Catcheside P."/>
            <person name="Chovatia M."/>
            <person name="Cooper J."/>
            <person name="Damon W."/>
            <person name="Desjardin D."/>
            <person name="Finy P."/>
            <person name="Geml J."/>
            <person name="Haridas S."/>
            <person name="Hughes K."/>
            <person name="Justo A."/>
            <person name="Karasinski D."/>
            <person name="Kautmanova I."/>
            <person name="Kiss B."/>
            <person name="Kocsube S."/>
            <person name="Kotiranta H."/>
            <person name="LaButti K.M."/>
            <person name="Lechner B.E."/>
            <person name="Liimatainen K."/>
            <person name="Lipzen A."/>
            <person name="Lukacs Z."/>
            <person name="Mihaltcheva S."/>
            <person name="Morgado L.N."/>
            <person name="Niskanen T."/>
            <person name="Noordeloos M.E."/>
            <person name="Ohm R.A."/>
            <person name="Ortiz-Santana B."/>
            <person name="Ovrebo C."/>
            <person name="Racz N."/>
            <person name="Riley R."/>
            <person name="Savchenko A."/>
            <person name="Shiryaev A."/>
            <person name="Soop K."/>
            <person name="Spirin V."/>
            <person name="Szebenyi C."/>
            <person name="Tomsovsky M."/>
            <person name="Tulloss R.E."/>
            <person name="Uehling J."/>
            <person name="Grigoriev I.V."/>
            <person name="Vagvolgyi C."/>
            <person name="Papp T."/>
            <person name="Martin F.M."/>
            <person name="Miettinen O."/>
            <person name="Hibbett D.S."/>
            <person name="Nagy L.G."/>
        </authorList>
    </citation>
    <scope>NUCLEOTIDE SEQUENCE [LARGE SCALE GENOMIC DNA]</scope>
    <source>
        <strain evidence="1 2">NL-1719</strain>
    </source>
</reference>
<name>A0ACD3AJN9_9AGAR</name>
<gene>
    <name evidence="1" type="ORF">BDN72DRAFT_177126</name>
</gene>
<evidence type="ECO:0000313" key="1">
    <source>
        <dbReference type="EMBL" id="TFK65878.1"/>
    </source>
</evidence>
<dbReference type="EMBL" id="ML208423">
    <property type="protein sequence ID" value="TFK65878.1"/>
    <property type="molecule type" value="Genomic_DNA"/>
</dbReference>